<accession>A0A6S7AY35</accession>
<feature type="domain" description="GST N-terminal" evidence="1">
    <location>
        <begin position="1"/>
        <end position="82"/>
    </location>
</feature>
<sequence>MKLVIANKNYSSWSMRPWLLLKHYGIPFEEIQIWLQKDDSAEQIRKYSPSGRVPALIGDDGHVVWDSLAICETLAERFLEHPWWPRDANLRACARAVSAEMHSGFGDIREAMPMNIRMRRPSIGEKAGLHPSVRRIDTLWRESLARSQGPFLFGEFGIADAMYAPVVMRFNSYQPTVLTDEARAYAERITALPAVREWIAASQDEPAIASYDAVA</sequence>
<dbReference type="Gene3D" id="1.20.1050.10">
    <property type="match status" value="1"/>
</dbReference>
<dbReference type="EMBL" id="CADIKM010000002">
    <property type="protein sequence ID" value="CAB3779133.1"/>
    <property type="molecule type" value="Genomic_DNA"/>
</dbReference>
<dbReference type="InterPro" id="IPR036249">
    <property type="entry name" value="Thioredoxin-like_sf"/>
</dbReference>
<keyword evidence="3" id="KW-1185">Reference proteome</keyword>
<evidence type="ECO:0000313" key="2">
    <source>
        <dbReference type="EMBL" id="CAB3779133.1"/>
    </source>
</evidence>
<dbReference type="PROSITE" id="PS50404">
    <property type="entry name" value="GST_NTER"/>
    <property type="match status" value="1"/>
</dbReference>
<dbReference type="RefSeq" id="WP_175103326.1">
    <property type="nucleotide sequence ID" value="NZ_CADIKM010000002.1"/>
</dbReference>
<dbReference type="PANTHER" id="PTHR43968:SF6">
    <property type="entry name" value="GLUTATHIONE S-TRANSFERASE OMEGA"/>
    <property type="match status" value="1"/>
</dbReference>
<dbReference type="CDD" id="cd03194">
    <property type="entry name" value="GST_C_3"/>
    <property type="match status" value="1"/>
</dbReference>
<reference evidence="2 3" key="1">
    <citation type="submission" date="2020-04" db="EMBL/GenBank/DDBJ databases">
        <authorList>
            <person name="De Canck E."/>
        </authorList>
    </citation>
    <scope>NUCLEOTIDE SEQUENCE [LARGE SCALE GENOMIC DNA]</scope>
    <source>
        <strain evidence="2 3">LMG 28138</strain>
    </source>
</reference>
<dbReference type="AlphaFoldDB" id="A0A6S7AY35"/>
<dbReference type="SFLD" id="SFLDG00358">
    <property type="entry name" value="Main_(cytGST)"/>
    <property type="match status" value="1"/>
</dbReference>
<dbReference type="PANTHER" id="PTHR43968">
    <property type="match status" value="1"/>
</dbReference>
<evidence type="ECO:0000313" key="3">
    <source>
        <dbReference type="Proteomes" id="UP000494115"/>
    </source>
</evidence>
<name>A0A6S7AY35_9BURK</name>
<dbReference type="SFLD" id="SFLDS00019">
    <property type="entry name" value="Glutathione_Transferase_(cytos"/>
    <property type="match status" value="1"/>
</dbReference>
<dbReference type="InterPro" id="IPR004045">
    <property type="entry name" value="Glutathione_S-Trfase_N"/>
</dbReference>
<organism evidence="2 3">
    <name type="scientific">Pararobbsia alpina</name>
    <dbReference type="NCBI Taxonomy" id="621374"/>
    <lineage>
        <taxon>Bacteria</taxon>
        <taxon>Pseudomonadati</taxon>
        <taxon>Pseudomonadota</taxon>
        <taxon>Betaproteobacteria</taxon>
        <taxon>Burkholderiales</taxon>
        <taxon>Burkholderiaceae</taxon>
        <taxon>Pararobbsia</taxon>
    </lineage>
</organism>
<dbReference type="InterPro" id="IPR040079">
    <property type="entry name" value="Glutathione_S-Trfase"/>
</dbReference>
<dbReference type="InterPro" id="IPR036282">
    <property type="entry name" value="Glutathione-S-Trfase_C_sf"/>
</dbReference>
<dbReference type="GO" id="GO:0005737">
    <property type="term" value="C:cytoplasm"/>
    <property type="evidence" value="ECO:0007669"/>
    <property type="project" value="TreeGrafter"/>
</dbReference>
<dbReference type="InterPro" id="IPR050983">
    <property type="entry name" value="GST_Omega/HSP26"/>
</dbReference>
<dbReference type="Proteomes" id="UP000494115">
    <property type="component" value="Unassembled WGS sequence"/>
</dbReference>
<proteinExistence type="predicted"/>
<dbReference type="Gene3D" id="3.40.30.10">
    <property type="entry name" value="Glutaredoxin"/>
    <property type="match status" value="1"/>
</dbReference>
<dbReference type="SUPFAM" id="SSF47616">
    <property type="entry name" value="GST C-terminal domain-like"/>
    <property type="match status" value="1"/>
</dbReference>
<dbReference type="SUPFAM" id="SSF52833">
    <property type="entry name" value="Thioredoxin-like"/>
    <property type="match status" value="1"/>
</dbReference>
<dbReference type="Pfam" id="PF13409">
    <property type="entry name" value="GST_N_2"/>
    <property type="match status" value="1"/>
</dbReference>
<dbReference type="CDD" id="cd03043">
    <property type="entry name" value="GST_N_1"/>
    <property type="match status" value="1"/>
</dbReference>
<gene>
    <name evidence="2" type="ORF">LMG28138_00805</name>
</gene>
<evidence type="ECO:0000259" key="1">
    <source>
        <dbReference type="PROSITE" id="PS50404"/>
    </source>
</evidence>
<protein>
    <recommendedName>
        <fullName evidence="1">GST N-terminal domain-containing protein</fullName>
    </recommendedName>
</protein>
<dbReference type="Pfam" id="PF13410">
    <property type="entry name" value="GST_C_2"/>
    <property type="match status" value="1"/>
</dbReference>